<feature type="transmembrane region" description="Helical" evidence="6">
    <location>
        <begin position="467"/>
        <end position="486"/>
    </location>
</feature>
<proteinExistence type="predicted"/>
<dbReference type="GO" id="GO:0000329">
    <property type="term" value="C:fungal-type vacuole membrane"/>
    <property type="evidence" value="ECO:0007669"/>
    <property type="project" value="TreeGrafter"/>
</dbReference>
<feature type="transmembrane region" description="Helical" evidence="6">
    <location>
        <begin position="188"/>
        <end position="207"/>
    </location>
</feature>
<comment type="subcellular location">
    <subcellularLocation>
        <location evidence="1">Membrane</location>
        <topology evidence="1">Multi-pass membrane protein</topology>
    </subcellularLocation>
</comment>
<evidence type="ECO:0000256" key="3">
    <source>
        <dbReference type="ARBA" id="ARBA00022989"/>
    </source>
</evidence>
<dbReference type="Pfam" id="PF07690">
    <property type="entry name" value="MFS_1"/>
    <property type="match status" value="1"/>
</dbReference>
<name>A0A166N8A8_9AGAM</name>
<dbReference type="PANTHER" id="PTHR21576:SF158">
    <property type="entry name" value="RIBOSOMAL RNA-PROCESSING PROTEIN 12-LIKE CONSERVED DOMAIN-CONTAINING PROTEIN"/>
    <property type="match status" value="1"/>
</dbReference>
<evidence type="ECO:0000313" key="8">
    <source>
        <dbReference type="Proteomes" id="UP000076532"/>
    </source>
</evidence>
<keyword evidence="8" id="KW-1185">Reference proteome</keyword>
<dbReference type="InterPro" id="IPR011701">
    <property type="entry name" value="MFS"/>
</dbReference>
<feature type="transmembrane region" description="Helical" evidence="6">
    <location>
        <begin position="423"/>
        <end position="447"/>
    </location>
</feature>
<feature type="transmembrane region" description="Helical" evidence="6">
    <location>
        <begin position="387"/>
        <end position="411"/>
    </location>
</feature>
<feature type="transmembrane region" description="Helical" evidence="6">
    <location>
        <begin position="15"/>
        <end position="38"/>
    </location>
</feature>
<dbReference type="PANTHER" id="PTHR21576">
    <property type="entry name" value="UNCHARACTERIZED NODULIN-LIKE PROTEIN"/>
    <property type="match status" value="1"/>
</dbReference>
<evidence type="ECO:0000256" key="5">
    <source>
        <dbReference type="SAM" id="MobiDB-lite"/>
    </source>
</evidence>
<reference evidence="7 8" key="1">
    <citation type="journal article" date="2016" name="Mol. Biol. Evol.">
        <title>Comparative Genomics of Early-Diverging Mushroom-Forming Fungi Provides Insights into the Origins of Lignocellulose Decay Capabilities.</title>
        <authorList>
            <person name="Nagy L.G."/>
            <person name="Riley R."/>
            <person name="Tritt A."/>
            <person name="Adam C."/>
            <person name="Daum C."/>
            <person name="Floudas D."/>
            <person name="Sun H."/>
            <person name="Yadav J.S."/>
            <person name="Pangilinan J."/>
            <person name="Larsson K.H."/>
            <person name="Matsuura K."/>
            <person name="Barry K."/>
            <person name="Labutti K."/>
            <person name="Kuo R."/>
            <person name="Ohm R.A."/>
            <person name="Bhattacharya S.S."/>
            <person name="Shirouzu T."/>
            <person name="Yoshinaga Y."/>
            <person name="Martin F.M."/>
            <person name="Grigoriev I.V."/>
            <person name="Hibbett D.S."/>
        </authorList>
    </citation>
    <scope>NUCLEOTIDE SEQUENCE [LARGE SCALE GENOMIC DNA]</scope>
    <source>
        <strain evidence="7 8">CBS 109695</strain>
    </source>
</reference>
<gene>
    <name evidence="7" type="ORF">FIBSPDRAFT_856515</name>
</gene>
<feature type="transmembrane region" description="Helical" evidence="6">
    <location>
        <begin position="53"/>
        <end position="71"/>
    </location>
</feature>
<accession>A0A166N8A8</accession>
<dbReference type="InterPro" id="IPR036259">
    <property type="entry name" value="MFS_trans_sf"/>
</dbReference>
<keyword evidence="3 6" id="KW-1133">Transmembrane helix</keyword>
<dbReference type="EMBL" id="KV417524">
    <property type="protein sequence ID" value="KZP24749.1"/>
    <property type="molecule type" value="Genomic_DNA"/>
</dbReference>
<protein>
    <submittedName>
        <fullName evidence="7">MFS general substrate transporter</fullName>
    </submittedName>
</protein>
<evidence type="ECO:0000256" key="1">
    <source>
        <dbReference type="ARBA" id="ARBA00004141"/>
    </source>
</evidence>
<organism evidence="7 8">
    <name type="scientific">Athelia psychrophila</name>
    <dbReference type="NCBI Taxonomy" id="1759441"/>
    <lineage>
        <taxon>Eukaryota</taxon>
        <taxon>Fungi</taxon>
        <taxon>Dikarya</taxon>
        <taxon>Basidiomycota</taxon>
        <taxon>Agaricomycotina</taxon>
        <taxon>Agaricomycetes</taxon>
        <taxon>Agaricomycetidae</taxon>
        <taxon>Atheliales</taxon>
        <taxon>Atheliaceae</taxon>
        <taxon>Athelia</taxon>
    </lineage>
</organism>
<feature type="transmembrane region" description="Helical" evidence="6">
    <location>
        <begin position="83"/>
        <end position="100"/>
    </location>
</feature>
<feature type="transmembrane region" description="Helical" evidence="6">
    <location>
        <begin position="362"/>
        <end position="381"/>
    </location>
</feature>
<evidence type="ECO:0000256" key="6">
    <source>
        <dbReference type="SAM" id="Phobius"/>
    </source>
</evidence>
<keyword evidence="2 6" id="KW-0812">Transmembrane</keyword>
<dbReference type="Gene3D" id="1.20.1250.20">
    <property type="entry name" value="MFS general substrate transporter like domains"/>
    <property type="match status" value="2"/>
</dbReference>
<dbReference type="Proteomes" id="UP000076532">
    <property type="component" value="Unassembled WGS sequence"/>
</dbReference>
<dbReference type="SUPFAM" id="SSF103473">
    <property type="entry name" value="MFS general substrate transporter"/>
    <property type="match status" value="1"/>
</dbReference>
<keyword evidence="4 6" id="KW-0472">Membrane</keyword>
<evidence type="ECO:0000256" key="4">
    <source>
        <dbReference type="ARBA" id="ARBA00023136"/>
    </source>
</evidence>
<dbReference type="AlphaFoldDB" id="A0A166N8A8"/>
<dbReference type="OrthoDB" id="410267at2759"/>
<evidence type="ECO:0000256" key="2">
    <source>
        <dbReference type="ARBA" id="ARBA00022692"/>
    </source>
</evidence>
<feature type="region of interest" description="Disordered" evidence="5">
    <location>
        <begin position="219"/>
        <end position="241"/>
    </location>
</feature>
<feature type="transmembrane region" description="Helical" evidence="6">
    <location>
        <begin position="120"/>
        <end position="140"/>
    </location>
</feature>
<dbReference type="GO" id="GO:0022857">
    <property type="term" value="F:transmembrane transporter activity"/>
    <property type="evidence" value="ECO:0007669"/>
    <property type="project" value="InterPro"/>
</dbReference>
<dbReference type="STRING" id="436010.A0A166N8A8"/>
<feature type="transmembrane region" description="Helical" evidence="6">
    <location>
        <begin position="152"/>
        <end position="176"/>
    </location>
</feature>
<sequence>MAPISLQRVLRHARLTLTCISIVANALFGGGIFIFPLFSPALANHLKLTQPQLSTIVLAGMIGQYPFAAFVGKVIDRHGSWSCSLAAGILFSLGFGLFSYEISKTPDDIYQSSTSSFRNLTIYFFMAGLATVFALFSSLFAASKTFPAHLGVASGTSMALFGLSPLFLSFLASNFFTDPETGLNVTQFLKFLAVVTGGVYVIGAFNLRLPAIHKQGALPVDDPEQESEPDERSALLPSKPPNGIALQATPIAGGSTLDLLRDYNFWIMFASIATVLGSCEMVMSNIGTIVLSLPPYPSSSGADALRVPSADISTATQVRLISLANTITRLLIGPVADYTSPVALFLPNGEVSYPRRHLVSRVSFLSGAAALYAFTCAWMGAGVHTQGALWALSVGTGITYGITFTVLPSIISSIWGLENLGRNFGIATYAPFIGTPIFSYLYAFISASHAQESHGGVCKGTECWQSTFWISVGATLAALCGSLTLWRKWKGKV</sequence>
<evidence type="ECO:0000313" key="7">
    <source>
        <dbReference type="EMBL" id="KZP24749.1"/>
    </source>
</evidence>